<organism evidence="1 2">
    <name type="scientific">Platysternon megacephalum</name>
    <name type="common">big-headed turtle</name>
    <dbReference type="NCBI Taxonomy" id="55544"/>
    <lineage>
        <taxon>Eukaryota</taxon>
        <taxon>Metazoa</taxon>
        <taxon>Chordata</taxon>
        <taxon>Craniata</taxon>
        <taxon>Vertebrata</taxon>
        <taxon>Euteleostomi</taxon>
        <taxon>Archelosauria</taxon>
        <taxon>Testudinata</taxon>
        <taxon>Testudines</taxon>
        <taxon>Cryptodira</taxon>
        <taxon>Durocryptodira</taxon>
        <taxon>Testudinoidea</taxon>
        <taxon>Platysternidae</taxon>
        <taxon>Platysternon</taxon>
    </lineage>
</organism>
<protein>
    <submittedName>
        <fullName evidence="1">Uncharacterized protein</fullName>
    </submittedName>
</protein>
<reference evidence="1 2" key="2">
    <citation type="submission" date="2019-04" db="EMBL/GenBank/DDBJ databases">
        <title>The genome sequence of big-headed turtle.</title>
        <authorList>
            <person name="Gong S."/>
        </authorList>
    </citation>
    <scope>NUCLEOTIDE SEQUENCE [LARGE SCALE GENOMIC DNA]</scope>
    <source>
        <strain evidence="1">DO16091913</strain>
        <tissue evidence="1">Muscle</tissue>
    </source>
</reference>
<gene>
    <name evidence="1" type="ORF">DR999_PMT12651</name>
</gene>
<dbReference type="Proteomes" id="UP000297703">
    <property type="component" value="Unassembled WGS sequence"/>
</dbReference>
<sequence>MCGSHTPSGIAPLPCCPVSPPPLWEISGFTEGAPFPGTLRILTAGEGICSTPEPSSCSKSLPLLPASSADTLSPLYQAPMSAIYVTQRDFCSNLTKGKVRALPYGHIRGLVRVRKGAIECAHYVENHSYFSH</sequence>
<accession>A0A4D9E1U8</accession>
<comment type="caution">
    <text evidence="1">The sequence shown here is derived from an EMBL/GenBank/DDBJ whole genome shotgun (WGS) entry which is preliminary data.</text>
</comment>
<keyword evidence="2" id="KW-1185">Reference proteome</keyword>
<evidence type="ECO:0000313" key="2">
    <source>
        <dbReference type="Proteomes" id="UP000297703"/>
    </source>
</evidence>
<dbReference type="EMBL" id="QXTE01000128">
    <property type="protein sequence ID" value="TFK04791.1"/>
    <property type="molecule type" value="Genomic_DNA"/>
</dbReference>
<evidence type="ECO:0000313" key="1">
    <source>
        <dbReference type="EMBL" id="TFK04791.1"/>
    </source>
</evidence>
<name>A0A4D9E1U8_9SAUR</name>
<proteinExistence type="predicted"/>
<dbReference type="AlphaFoldDB" id="A0A4D9E1U8"/>
<reference evidence="1 2" key="1">
    <citation type="submission" date="2019-04" db="EMBL/GenBank/DDBJ databases">
        <title>Draft genome of the big-headed turtle Platysternon megacephalum.</title>
        <authorList>
            <person name="Gong S."/>
        </authorList>
    </citation>
    <scope>NUCLEOTIDE SEQUENCE [LARGE SCALE GENOMIC DNA]</scope>
    <source>
        <strain evidence="1">DO16091913</strain>
        <tissue evidence="1">Muscle</tissue>
    </source>
</reference>